<name>J1JVC7_BARVI</name>
<dbReference type="HOGENOM" id="CLU_3096021_0_0_5"/>
<comment type="caution">
    <text evidence="1">The sequence shown here is derived from an EMBL/GenBank/DDBJ whole genome shotgun (WGS) entry which is preliminary data.</text>
</comment>
<dbReference type="Proteomes" id="UP000002304">
    <property type="component" value="Unassembled WGS sequence"/>
</dbReference>
<evidence type="ECO:0000313" key="2">
    <source>
        <dbReference type="Proteomes" id="UP000002304"/>
    </source>
</evidence>
<dbReference type="PATRIC" id="fig|1094562.3.peg.639"/>
<protein>
    <submittedName>
        <fullName evidence="1">Uncharacterized protein</fullName>
    </submittedName>
</protein>
<organism evidence="1 2">
    <name type="scientific">Bartonella vinsonii subsp. arupensis OK-94-513</name>
    <dbReference type="NCBI Taxonomy" id="1094562"/>
    <lineage>
        <taxon>Bacteria</taxon>
        <taxon>Pseudomonadati</taxon>
        <taxon>Pseudomonadota</taxon>
        <taxon>Alphaproteobacteria</taxon>
        <taxon>Hyphomicrobiales</taxon>
        <taxon>Bartonellaceae</taxon>
        <taxon>Bartonella</taxon>
    </lineage>
</organism>
<accession>J1JVC7</accession>
<proteinExistence type="predicted"/>
<reference evidence="1 2" key="1">
    <citation type="submission" date="2012-03" db="EMBL/GenBank/DDBJ databases">
        <title>The Genome Sequence of Bartonella vinsonii subsp. arupensis OK-94-513.</title>
        <authorList>
            <consortium name="The Broad Institute Genome Sequencing Platform"/>
            <consortium name="The Broad Institute Genome Sequencing Center for Infectious Disease"/>
            <person name="Feldgarden M."/>
            <person name="Kirby J."/>
            <person name="Kosoy M."/>
            <person name="Birtles R."/>
            <person name="Probert W.S."/>
            <person name="Chiaraviglio L."/>
            <person name="Young S.K."/>
            <person name="Zeng Q."/>
            <person name="Gargeya S."/>
            <person name="Fitzgerald M."/>
            <person name="Haas B."/>
            <person name="Abouelleil A."/>
            <person name="Alvarado L."/>
            <person name="Arachchi H.M."/>
            <person name="Berlin A."/>
            <person name="Chapman S.B."/>
            <person name="Gearin G."/>
            <person name="Goldberg J."/>
            <person name="Griggs A."/>
            <person name="Gujja S."/>
            <person name="Hansen M."/>
            <person name="Heiman D."/>
            <person name="Howarth C."/>
            <person name="Larimer J."/>
            <person name="Lui A."/>
            <person name="MacDonald P.J.P."/>
            <person name="McCowen C."/>
            <person name="Montmayeur A."/>
            <person name="Murphy C."/>
            <person name="Neiman D."/>
            <person name="Pearson M."/>
            <person name="Priest M."/>
            <person name="Roberts A."/>
            <person name="Saif S."/>
            <person name="Shea T."/>
            <person name="Sisk P."/>
            <person name="Stolte C."/>
            <person name="Sykes S."/>
            <person name="Wortman J."/>
            <person name="Nusbaum C."/>
            <person name="Birren B."/>
        </authorList>
    </citation>
    <scope>NUCLEOTIDE SEQUENCE [LARGE SCALE GENOMIC DNA]</scope>
    <source>
        <strain evidence="1 2">OK-94-513</strain>
    </source>
</reference>
<dbReference type="AlphaFoldDB" id="J1JVC7"/>
<evidence type="ECO:0000313" key="1">
    <source>
        <dbReference type="EMBL" id="EJF88485.1"/>
    </source>
</evidence>
<dbReference type="EMBL" id="AILZ01000012">
    <property type="protein sequence ID" value="EJF88485.1"/>
    <property type="molecule type" value="Genomic_DNA"/>
</dbReference>
<dbReference type="RefSeq" id="WP_004863005.1">
    <property type="nucleotide sequence ID" value="NZ_CADEAE010000009.1"/>
</dbReference>
<sequence>MEATKSPQLASLALAHTHAAVWRKNAHSFTCHSVRLANHALEHELCAPQAL</sequence>
<gene>
    <name evidence="1" type="ORF">ME1_00570</name>
</gene>